<organism evidence="1 2">
    <name type="scientific">Microbacterium insulae</name>
    <dbReference type="NCBI Taxonomy" id="483014"/>
    <lineage>
        <taxon>Bacteria</taxon>
        <taxon>Bacillati</taxon>
        <taxon>Actinomycetota</taxon>
        <taxon>Actinomycetes</taxon>
        <taxon>Micrococcales</taxon>
        <taxon>Microbacteriaceae</taxon>
        <taxon>Microbacterium</taxon>
    </lineage>
</organism>
<dbReference type="EMBL" id="JBHTII010000001">
    <property type="protein sequence ID" value="MFD0790476.1"/>
    <property type="molecule type" value="Genomic_DNA"/>
</dbReference>
<evidence type="ECO:0000313" key="1">
    <source>
        <dbReference type="EMBL" id="MFD0790476.1"/>
    </source>
</evidence>
<comment type="caution">
    <text evidence="1">The sequence shown here is derived from an EMBL/GenBank/DDBJ whole genome shotgun (WGS) entry which is preliminary data.</text>
</comment>
<sequence length="102" mass="11053">MVLETPASSSRRNAVRARALRALKELPTRRPEPPAPQDAAVWWELVDIDRYRVIADGRTVGFIDVVGAVFVALAGPRYARAVEVLQTLDFAAAVAAVSPPES</sequence>
<proteinExistence type="predicted"/>
<evidence type="ECO:0000313" key="2">
    <source>
        <dbReference type="Proteomes" id="UP001597055"/>
    </source>
</evidence>
<reference evidence="2" key="1">
    <citation type="journal article" date="2019" name="Int. J. Syst. Evol. Microbiol.">
        <title>The Global Catalogue of Microorganisms (GCM) 10K type strain sequencing project: providing services to taxonomists for standard genome sequencing and annotation.</title>
        <authorList>
            <consortium name="The Broad Institute Genomics Platform"/>
            <consortium name="The Broad Institute Genome Sequencing Center for Infectious Disease"/>
            <person name="Wu L."/>
            <person name="Ma J."/>
        </authorList>
    </citation>
    <scope>NUCLEOTIDE SEQUENCE [LARGE SCALE GENOMIC DNA]</scope>
    <source>
        <strain evidence="2">CCUG 54523</strain>
    </source>
</reference>
<accession>A0ABW3AIP0</accession>
<gene>
    <name evidence="1" type="ORF">ACFQ0P_08705</name>
</gene>
<dbReference type="Proteomes" id="UP001597055">
    <property type="component" value="Unassembled WGS sequence"/>
</dbReference>
<name>A0ABW3AIP0_9MICO</name>
<protein>
    <submittedName>
        <fullName evidence="1">Uncharacterized protein</fullName>
    </submittedName>
</protein>
<keyword evidence="2" id="KW-1185">Reference proteome</keyword>
<dbReference type="RefSeq" id="WP_204978329.1">
    <property type="nucleotide sequence ID" value="NZ_JBHTII010000001.1"/>
</dbReference>